<evidence type="ECO:0000256" key="8">
    <source>
        <dbReference type="SAM" id="Phobius"/>
    </source>
</evidence>
<dbReference type="InterPro" id="IPR001173">
    <property type="entry name" value="Glyco_trans_2-like"/>
</dbReference>
<feature type="domain" description="Glycosyltransferase 2-like" evidence="9">
    <location>
        <begin position="6"/>
        <end position="175"/>
    </location>
</feature>
<keyword evidence="6 8" id="KW-1133">Transmembrane helix</keyword>
<keyword evidence="5 8" id="KW-0812">Transmembrane</keyword>
<evidence type="ECO:0000259" key="9">
    <source>
        <dbReference type="Pfam" id="PF00535"/>
    </source>
</evidence>
<dbReference type="Pfam" id="PF04138">
    <property type="entry name" value="GtrA_DPMS_TM"/>
    <property type="match status" value="1"/>
</dbReference>
<dbReference type="FunFam" id="3.90.550.10:FF:000122">
    <property type="entry name" value="Dolichol-phosphate mannosyltransferase subunit 1"/>
    <property type="match status" value="1"/>
</dbReference>
<dbReference type="InterPro" id="IPR007267">
    <property type="entry name" value="GtrA_DPMS_TM"/>
</dbReference>
<evidence type="ECO:0000256" key="5">
    <source>
        <dbReference type="ARBA" id="ARBA00022692"/>
    </source>
</evidence>
<dbReference type="PANTHER" id="PTHR43398:SF1">
    <property type="entry name" value="DOLICHOL-PHOSPHATE MANNOSYLTRANSFERASE SUBUNIT 1"/>
    <property type="match status" value="1"/>
</dbReference>
<dbReference type="CDD" id="cd06442">
    <property type="entry name" value="DPM1_like"/>
    <property type="match status" value="1"/>
</dbReference>
<comment type="similarity">
    <text evidence="2">Belongs to the glycosyltransferase 2 family.</text>
</comment>
<dbReference type="SUPFAM" id="SSF53448">
    <property type="entry name" value="Nucleotide-diphospho-sugar transferases"/>
    <property type="match status" value="1"/>
</dbReference>
<dbReference type="Pfam" id="PF00535">
    <property type="entry name" value="Glycos_transf_2"/>
    <property type="match status" value="1"/>
</dbReference>
<dbReference type="STRING" id="1802055.A3A74_01750"/>
<feature type="domain" description="GtrA/DPMS transmembrane" evidence="10">
    <location>
        <begin position="243"/>
        <end position="365"/>
    </location>
</feature>
<keyword evidence="4" id="KW-0808">Transferase</keyword>
<dbReference type="PANTHER" id="PTHR43398">
    <property type="entry name" value="DOLICHOL-PHOSPHATE MANNOSYLTRANSFERASE SUBUNIT 1"/>
    <property type="match status" value="1"/>
</dbReference>
<evidence type="ECO:0000259" key="10">
    <source>
        <dbReference type="Pfam" id="PF04138"/>
    </source>
</evidence>
<gene>
    <name evidence="11" type="ORF">A3A74_01750</name>
</gene>
<comment type="subcellular location">
    <subcellularLocation>
        <location evidence="1">Membrane</location>
        <topology evidence="1">Multi-pass membrane protein</topology>
    </subcellularLocation>
</comment>
<feature type="transmembrane region" description="Helical" evidence="8">
    <location>
        <begin position="269"/>
        <end position="292"/>
    </location>
</feature>
<protein>
    <recommendedName>
        <fullName evidence="13">Glycosyltransferase 2-like domain-containing protein</fullName>
    </recommendedName>
</protein>
<accession>A0A1F7IAQ2</accession>
<evidence type="ECO:0008006" key="13">
    <source>
        <dbReference type="Google" id="ProtNLM"/>
    </source>
</evidence>
<feature type="transmembrane region" description="Helical" evidence="8">
    <location>
        <begin position="241"/>
        <end position="263"/>
    </location>
</feature>
<dbReference type="GO" id="GO:0016020">
    <property type="term" value="C:membrane"/>
    <property type="evidence" value="ECO:0007669"/>
    <property type="project" value="UniProtKB-SubCell"/>
</dbReference>
<evidence type="ECO:0000313" key="12">
    <source>
        <dbReference type="Proteomes" id="UP000179270"/>
    </source>
</evidence>
<feature type="transmembrane region" description="Helical" evidence="8">
    <location>
        <begin position="313"/>
        <end position="335"/>
    </location>
</feature>
<dbReference type="Proteomes" id="UP000179270">
    <property type="component" value="Unassembled WGS sequence"/>
</dbReference>
<keyword evidence="7 8" id="KW-0472">Membrane</keyword>
<evidence type="ECO:0000256" key="4">
    <source>
        <dbReference type="ARBA" id="ARBA00022679"/>
    </source>
</evidence>
<dbReference type="InterPro" id="IPR029044">
    <property type="entry name" value="Nucleotide-diphossugar_trans"/>
</dbReference>
<dbReference type="AlphaFoldDB" id="A0A1F7IAQ2"/>
<dbReference type="Gene3D" id="3.90.550.10">
    <property type="entry name" value="Spore Coat Polysaccharide Biosynthesis Protein SpsA, Chain A"/>
    <property type="match status" value="1"/>
</dbReference>
<proteinExistence type="inferred from homology"/>
<evidence type="ECO:0000256" key="1">
    <source>
        <dbReference type="ARBA" id="ARBA00004141"/>
    </source>
</evidence>
<name>A0A1F7IAQ2_9BACT</name>
<dbReference type="EMBL" id="MGAF01000033">
    <property type="protein sequence ID" value="OGK40410.1"/>
    <property type="molecule type" value="Genomic_DNA"/>
</dbReference>
<reference evidence="11 12" key="1">
    <citation type="journal article" date="2016" name="Nat. Commun.">
        <title>Thousands of microbial genomes shed light on interconnected biogeochemical processes in an aquifer system.</title>
        <authorList>
            <person name="Anantharaman K."/>
            <person name="Brown C.T."/>
            <person name="Hug L.A."/>
            <person name="Sharon I."/>
            <person name="Castelle C.J."/>
            <person name="Probst A.J."/>
            <person name="Thomas B.C."/>
            <person name="Singh A."/>
            <person name="Wilkins M.J."/>
            <person name="Karaoz U."/>
            <person name="Brodie E.L."/>
            <person name="Williams K.H."/>
            <person name="Hubbard S.S."/>
            <person name="Banfield J.F."/>
        </authorList>
    </citation>
    <scope>NUCLEOTIDE SEQUENCE [LARGE SCALE GENOMIC DNA]</scope>
</reference>
<feature type="transmembrane region" description="Helical" evidence="8">
    <location>
        <begin position="341"/>
        <end position="360"/>
    </location>
</feature>
<evidence type="ECO:0000256" key="3">
    <source>
        <dbReference type="ARBA" id="ARBA00022676"/>
    </source>
</evidence>
<organism evidence="11 12">
    <name type="scientific">Candidatus Roizmanbacteria bacterium RIFCSPLOWO2_01_FULL_35_13</name>
    <dbReference type="NCBI Taxonomy" id="1802055"/>
    <lineage>
        <taxon>Bacteria</taxon>
        <taxon>Candidatus Roizmaniibacteriota</taxon>
    </lineage>
</organism>
<evidence type="ECO:0000313" key="11">
    <source>
        <dbReference type="EMBL" id="OGK40410.1"/>
    </source>
</evidence>
<evidence type="ECO:0000256" key="6">
    <source>
        <dbReference type="ARBA" id="ARBA00022989"/>
    </source>
</evidence>
<evidence type="ECO:0000256" key="2">
    <source>
        <dbReference type="ARBA" id="ARBA00006739"/>
    </source>
</evidence>
<dbReference type="GO" id="GO:0004582">
    <property type="term" value="F:dolichyl-phosphate beta-D-mannosyltransferase activity"/>
    <property type="evidence" value="ECO:0007669"/>
    <property type="project" value="InterPro"/>
</dbReference>
<sequence length="368" mass="42672">MRRAVIVLPTYNETGAIEQVINGIVDSTRDIKTWDIHMVIVDSNSQDKTQEKVEKLMKKIPRLQLLRVEKEGLGKAYIHGFNFAIEKLNPYLIFEMDADLSHNPKKIPEFLKKIEEGADFVIGSRYIKGGSIPKDWGLHRKIFSVGANFVIRFGFMKLKITDWTSGFRAIKTWIIKQSIPTIKNYSGYVFQVAILDYAVKHKAHITELPIEFKDRIYGKSKINSLQYALQTFAYVLFNSSFIKFVIVGLIGFVIDFGISYLFIEKFKSAIWLGTVISTESAIISNFFLNNFWSFSHKKLDHKLSSYIPNFLKFNLVSSGSILIQTLGVQLAVNFFGKQFWYVYKIIIIFFIVIPYSYIFYNKFVWKEK</sequence>
<comment type="caution">
    <text evidence="11">The sequence shown here is derived from an EMBL/GenBank/DDBJ whole genome shotgun (WGS) entry which is preliminary data.</text>
</comment>
<dbReference type="InterPro" id="IPR039528">
    <property type="entry name" value="DPM1-like"/>
</dbReference>
<dbReference type="GO" id="GO:0000271">
    <property type="term" value="P:polysaccharide biosynthetic process"/>
    <property type="evidence" value="ECO:0007669"/>
    <property type="project" value="InterPro"/>
</dbReference>
<keyword evidence="3" id="KW-0328">Glycosyltransferase</keyword>
<evidence type="ECO:0000256" key="7">
    <source>
        <dbReference type="ARBA" id="ARBA00023136"/>
    </source>
</evidence>